<dbReference type="PANTHER" id="PTHR35526:SF3">
    <property type="entry name" value="ANTI-SIGMA-F FACTOR RSBW"/>
    <property type="match status" value="1"/>
</dbReference>
<keyword evidence="1" id="KW-0723">Serine/threonine-protein kinase</keyword>
<reference evidence="3" key="1">
    <citation type="submission" date="2018-07" db="EMBL/GenBank/DDBJ databases">
        <authorList>
            <consortium name="Genoscope - CEA"/>
            <person name="William W."/>
        </authorList>
    </citation>
    <scope>NUCLEOTIDE SEQUENCE</scope>
    <source>
        <strain evidence="3">IK1</strain>
    </source>
</reference>
<name>A0A653A0W8_UNCDX</name>
<proteinExistence type="predicted"/>
<dbReference type="EMBL" id="UPXX01000001">
    <property type="protein sequence ID" value="VBB41292.1"/>
    <property type="molecule type" value="Genomic_DNA"/>
</dbReference>
<dbReference type="CDD" id="cd16936">
    <property type="entry name" value="HATPase_RsbW-like"/>
    <property type="match status" value="1"/>
</dbReference>
<protein>
    <recommendedName>
        <fullName evidence="2">Histidine kinase/HSP90-like ATPase domain-containing protein</fullName>
    </recommendedName>
</protein>
<sequence length="497" mass="55513">MVYGRSVLSVPNEMAYLPAVQAFAGEVLKSVGFAEDDLERMLVAIEECVANVIKNAFEPDQKASFQVLFDPSATGLRVIVKDKGLPYDPNRVPDYPGQGGIEEVPPRGLGSFIMKKFVDEASFHNLGKEGKELHLFKHLPRKNITEFSEVPVRRSIQKPPSKGSRPSTFEVRLMDPSESLEVSRLFYRTYEYSYFADVMYYPERIAALIEEGLMTSVVAVSQDGEIVGHLAMLKETSGEVIAEAGKGAVKDSCRGSHLLTDMMRFLANEAAASGMKALYGRLVTIHIYSQKMTEQAGFRDCAILLGCAPADIAYKGIAETLCQRGSYIYTFLPLQPLPVAAVYLPPHHEPMLRKIYAHLGLNRDFAAAVGNAPKLDYSTIKSKIITDTNAAEIVLSQYGNDYIRALHYELKNICIKKVDQITLFLDLHDPVTSTACSEIEKLGFFISGVIPCLHFEDTLILQYLNNIRMDYSLIKVHSQMARELLDYIRSMDPDIQR</sequence>
<dbReference type="InterPro" id="IPR003594">
    <property type="entry name" value="HATPase_dom"/>
</dbReference>
<dbReference type="InterPro" id="IPR016181">
    <property type="entry name" value="Acyl_CoA_acyltransferase"/>
</dbReference>
<keyword evidence="1" id="KW-0418">Kinase</keyword>
<dbReference type="GO" id="GO:0004674">
    <property type="term" value="F:protein serine/threonine kinase activity"/>
    <property type="evidence" value="ECO:0007669"/>
    <property type="project" value="UniProtKB-KW"/>
</dbReference>
<keyword evidence="1" id="KW-0808">Transferase</keyword>
<dbReference type="InterPro" id="IPR036890">
    <property type="entry name" value="HATPase_C_sf"/>
</dbReference>
<dbReference type="SUPFAM" id="SSF55729">
    <property type="entry name" value="Acyl-CoA N-acyltransferases (Nat)"/>
    <property type="match status" value="1"/>
</dbReference>
<accession>A0A653A0W8</accession>
<dbReference type="AlphaFoldDB" id="A0A653A0W8"/>
<feature type="domain" description="Histidine kinase/HSP90-like ATPase" evidence="2">
    <location>
        <begin position="11"/>
        <end position="135"/>
    </location>
</feature>
<dbReference type="Pfam" id="PF13581">
    <property type="entry name" value="HATPase_c_2"/>
    <property type="match status" value="1"/>
</dbReference>
<dbReference type="PANTHER" id="PTHR35526">
    <property type="entry name" value="ANTI-SIGMA-F FACTOR RSBW-RELATED"/>
    <property type="match status" value="1"/>
</dbReference>
<dbReference type="InterPro" id="IPR050267">
    <property type="entry name" value="Anti-sigma-factor_SerPK"/>
</dbReference>
<organism evidence="3">
    <name type="scientific">Uncultured Desulfatiglans sp</name>
    <dbReference type="NCBI Taxonomy" id="1748965"/>
    <lineage>
        <taxon>Bacteria</taxon>
        <taxon>Pseudomonadati</taxon>
        <taxon>Thermodesulfobacteriota</taxon>
        <taxon>Desulfobacteria</taxon>
        <taxon>Desulfatiglandales</taxon>
        <taxon>Desulfatiglandaceae</taxon>
        <taxon>Desulfatiglans</taxon>
        <taxon>environmental samples</taxon>
    </lineage>
</organism>
<dbReference type="CDD" id="cd04301">
    <property type="entry name" value="NAT_SF"/>
    <property type="match status" value="1"/>
</dbReference>
<evidence type="ECO:0000259" key="2">
    <source>
        <dbReference type="Pfam" id="PF13581"/>
    </source>
</evidence>
<gene>
    <name evidence="3" type="ORF">TRIP_B10020</name>
</gene>
<evidence type="ECO:0000256" key="1">
    <source>
        <dbReference type="ARBA" id="ARBA00022527"/>
    </source>
</evidence>
<evidence type="ECO:0000313" key="3">
    <source>
        <dbReference type="EMBL" id="VBB41292.1"/>
    </source>
</evidence>
<dbReference type="Gene3D" id="3.40.630.30">
    <property type="match status" value="1"/>
</dbReference>
<dbReference type="Gene3D" id="3.30.565.10">
    <property type="entry name" value="Histidine kinase-like ATPase, C-terminal domain"/>
    <property type="match status" value="1"/>
</dbReference>